<evidence type="ECO:0000313" key="3">
    <source>
        <dbReference type="Proteomes" id="UP001432166"/>
    </source>
</evidence>
<keyword evidence="1" id="KW-0732">Signal</keyword>
<keyword evidence="3" id="KW-1185">Reference proteome</keyword>
<organism evidence="2 3">
    <name type="scientific">Streptomyces tauricus</name>
    <dbReference type="NCBI Taxonomy" id="68274"/>
    <lineage>
        <taxon>Bacteria</taxon>
        <taxon>Bacillati</taxon>
        <taxon>Actinomycetota</taxon>
        <taxon>Actinomycetes</taxon>
        <taxon>Kitasatosporales</taxon>
        <taxon>Streptomycetaceae</taxon>
        <taxon>Streptomyces</taxon>
        <taxon>Streptomyces aurantiacus group</taxon>
    </lineage>
</organism>
<evidence type="ECO:0000256" key="1">
    <source>
        <dbReference type="SAM" id="SignalP"/>
    </source>
</evidence>
<feature type="chain" id="PRO_5045624142" description="Lipoprotein" evidence="1">
    <location>
        <begin position="21"/>
        <end position="309"/>
    </location>
</feature>
<feature type="signal peptide" evidence="1">
    <location>
        <begin position="1"/>
        <end position="20"/>
    </location>
</feature>
<dbReference type="Proteomes" id="UP001432166">
    <property type="component" value="Chromosome"/>
</dbReference>
<evidence type="ECO:0000313" key="2">
    <source>
        <dbReference type="EMBL" id="WTP50339.1"/>
    </source>
</evidence>
<dbReference type="EMBL" id="CP108133">
    <property type="protein sequence ID" value="WTP50339.1"/>
    <property type="molecule type" value="Genomic_DNA"/>
</dbReference>
<name>A0ABZ1JH42_9ACTN</name>
<gene>
    <name evidence="2" type="ORF">OG288_19720</name>
</gene>
<sequence>MRIRATVAAVTGALALSAFAVPAAQADGSAISREDTAKVLDAAHAAAAKSGSRVAAAAADAPYALDASISNVKINSGKAIVAGTTKKVSVPTSFTLTHGADVDIEAADFIVDLEIYKGSYEEPDNYLFGDLYPTCTAVSTTVATCKGTIDAYPGEGELFNSDAGAWSANAYAIAFNGEDPSAADFDITKVGVAEQAKVGSTKLQRYSKLTVNASPEPVKKGKTITVTGALTRANWETNKYAGYTVQSVKLQFKKKGSSTYTDVKTVKSGSAGALKTTVKAAADGYFRYNFAGTTTTPAVKAAGDFVDVK</sequence>
<accession>A0ABZ1JH42</accession>
<proteinExistence type="predicted"/>
<protein>
    <recommendedName>
        <fullName evidence="4">Lipoprotein</fullName>
    </recommendedName>
</protein>
<dbReference type="RefSeq" id="WP_328937970.1">
    <property type="nucleotide sequence ID" value="NZ_CP108133.1"/>
</dbReference>
<evidence type="ECO:0008006" key="4">
    <source>
        <dbReference type="Google" id="ProtNLM"/>
    </source>
</evidence>
<reference evidence="2" key="1">
    <citation type="submission" date="2022-10" db="EMBL/GenBank/DDBJ databases">
        <title>The complete genomes of actinobacterial strains from the NBC collection.</title>
        <authorList>
            <person name="Joergensen T.S."/>
            <person name="Alvarez Arevalo M."/>
            <person name="Sterndorff E.B."/>
            <person name="Faurdal D."/>
            <person name="Vuksanovic O."/>
            <person name="Mourched A.-S."/>
            <person name="Charusanti P."/>
            <person name="Shaw S."/>
            <person name="Blin K."/>
            <person name="Weber T."/>
        </authorList>
    </citation>
    <scope>NUCLEOTIDE SEQUENCE</scope>
    <source>
        <strain evidence="2">NBC_00189</strain>
    </source>
</reference>